<organism evidence="8 9">
    <name type="scientific">Fundicoccus ignavus</name>
    <dbReference type="NCBI Taxonomy" id="2664442"/>
    <lineage>
        <taxon>Bacteria</taxon>
        <taxon>Bacillati</taxon>
        <taxon>Bacillota</taxon>
        <taxon>Bacilli</taxon>
        <taxon>Lactobacillales</taxon>
        <taxon>Aerococcaceae</taxon>
        <taxon>Fundicoccus</taxon>
    </lineage>
</organism>
<evidence type="ECO:0000256" key="2">
    <source>
        <dbReference type="ARBA" id="ARBA00022645"/>
    </source>
</evidence>
<dbReference type="InterPro" id="IPR040921">
    <property type="entry name" value="Peptidase_S66C"/>
</dbReference>
<reference evidence="8 9" key="1">
    <citation type="submission" date="2019-11" db="EMBL/GenBank/DDBJ databases">
        <title>Characterisation of Fundicoccus ignavus gen. nov. sp. nov., a novel genus of the family Aerococcaceae isolated from bulk tank milk.</title>
        <authorList>
            <person name="Siebert A."/>
            <person name="Huptas C."/>
            <person name="Wenning M."/>
            <person name="Scherer S."/>
            <person name="Doll E.V."/>
        </authorList>
    </citation>
    <scope>NUCLEOTIDE SEQUENCE [LARGE SCALE GENOMIC DNA]</scope>
    <source>
        <strain evidence="8 9">WS4759</strain>
    </source>
</reference>
<proteinExistence type="inferred from homology"/>
<evidence type="ECO:0000313" key="8">
    <source>
        <dbReference type="EMBL" id="MRI84711.1"/>
    </source>
</evidence>
<evidence type="ECO:0000256" key="4">
    <source>
        <dbReference type="ARBA" id="ARBA00022801"/>
    </source>
</evidence>
<evidence type="ECO:0000256" key="5">
    <source>
        <dbReference type="ARBA" id="ARBA00022825"/>
    </source>
</evidence>
<dbReference type="Proteomes" id="UP000430975">
    <property type="component" value="Unassembled WGS sequence"/>
</dbReference>
<dbReference type="SUPFAM" id="SSF141986">
    <property type="entry name" value="LD-carboxypeptidase A C-terminal domain-like"/>
    <property type="match status" value="1"/>
</dbReference>
<dbReference type="Pfam" id="PF17676">
    <property type="entry name" value="Peptidase_S66C"/>
    <property type="match status" value="1"/>
</dbReference>
<dbReference type="EMBL" id="WJQS01000002">
    <property type="protein sequence ID" value="MRI84711.1"/>
    <property type="molecule type" value="Genomic_DNA"/>
</dbReference>
<keyword evidence="5" id="KW-0720">Serine protease</keyword>
<keyword evidence="2" id="KW-0121">Carboxypeptidase</keyword>
<evidence type="ECO:0000259" key="7">
    <source>
        <dbReference type="Pfam" id="PF17676"/>
    </source>
</evidence>
<evidence type="ECO:0000259" key="6">
    <source>
        <dbReference type="Pfam" id="PF02016"/>
    </source>
</evidence>
<evidence type="ECO:0000256" key="3">
    <source>
        <dbReference type="ARBA" id="ARBA00022670"/>
    </source>
</evidence>
<evidence type="ECO:0000313" key="9">
    <source>
        <dbReference type="Proteomes" id="UP000430975"/>
    </source>
</evidence>
<dbReference type="PANTHER" id="PTHR30237">
    <property type="entry name" value="MURAMOYLTETRAPEPTIDE CARBOXYPEPTIDASE"/>
    <property type="match status" value="1"/>
</dbReference>
<feature type="domain" description="LD-carboxypeptidase C-terminal" evidence="7">
    <location>
        <begin position="190"/>
        <end position="292"/>
    </location>
</feature>
<dbReference type="SUPFAM" id="SSF52317">
    <property type="entry name" value="Class I glutamine amidotransferase-like"/>
    <property type="match status" value="1"/>
</dbReference>
<dbReference type="GO" id="GO:0006508">
    <property type="term" value="P:proteolysis"/>
    <property type="evidence" value="ECO:0007669"/>
    <property type="project" value="UniProtKB-KW"/>
</dbReference>
<evidence type="ECO:0000256" key="1">
    <source>
        <dbReference type="ARBA" id="ARBA00010233"/>
    </source>
</evidence>
<dbReference type="AlphaFoldDB" id="A0A6I2GGR9"/>
<dbReference type="GO" id="GO:0008236">
    <property type="term" value="F:serine-type peptidase activity"/>
    <property type="evidence" value="ECO:0007669"/>
    <property type="project" value="UniProtKB-KW"/>
</dbReference>
<keyword evidence="9" id="KW-1185">Reference proteome</keyword>
<dbReference type="InterPro" id="IPR040449">
    <property type="entry name" value="Peptidase_S66_N"/>
</dbReference>
<dbReference type="InterPro" id="IPR003507">
    <property type="entry name" value="S66_fam"/>
</dbReference>
<dbReference type="InterPro" id="IPR029062">
    <property type="entry name" value="Class_I_gatase-like"/>
</dbReference>
<protein>
    <recommendedName>
        <fullName evidence="10">LD-carboxypeptidase</fullName>
    </recommendedName>
</protein>
<accession>A0A6I2GGR9</accession>
<feature type="domain" description="LD-carboxypeptidase N-terminal" evidence="6">
    <location>
        <begin position="17"/>
        <end position="134"/>
    </location>
</feature>
<sequence>MIRSVKMKLNRGDHVVILGCSNGLARTSGNVEKIEKLKKLLEEDYAFKVVIQPSVFIDNNTGMTLSARSRADILVDSITKSEIKAVFDVSGGDLSNELLAVFTEADWKHLKVTGQKYYVGYSDNSVLLNSFMQTESIIPVNFQLLKLVEAESETAKMGFESVFVEQTSIEWQMLNADISNRHATLKPQNVIGGNIRCFLKLAGTDYWPKNRANVLLLEAYSGDIEKIRTYFAQLSLIGIFTEVDYLILGNFTEIHNKQQEQALYDLARNYASQYRLELYHSQYIGHHNKVYPFKMRL</sequence>
<name>A0A6I2GGR9_9LACT</name>
<comment type="similarity">
    <text evidence="1">Belongs to the peptidase S66 family.</text>
</comment>
<dbReference type="Gene3D" id="3.40.50.10740">
    <property type="entry name" value="Class I glutamine amidotransferase-like"/>
    <property type="match status" value="1"/>
</dbReference>
<dbReference type="InterPro" id="IPR027461">
    <property type="entry name" value="Carboxypeptidase_A_C_sf"/>
</dbReference>
<keyword evidence="4" id="KW-0378">Hydrolase</keyword>
<evidence type="ECO:0008006" key="10">
    <source>
        <dbReference type="Google" id="ProtNLM"/>
    </source>
</evidence>
<dbReference type="Pfam" id="PF02016">
    <property type="entry name" value="Peptidase_S66"/>
    <property type="match status" value="1"/>
</dbReference>
<gene>
    <name evidence="8" type="ORF">GIY09_02210</name>
</gene>
<dbReference type="Gene3D" id="3.50.30.60">
    <property type="entry name" value="LD-carboxypeptidase A C-terminal domain-like"/>
    <property type="match status" value="1"/>
</dbReference>
<dbReference type="InterPro" id="IPR027478">
    <property type="entry name" value="LdcA_N"/>
</dbReference>
<dbReference type="GO" id="GO:0004180">
    <property type="term" value="F:carboxypeptidase activity"/>
    <property type="evidence" value="ECO:0007669"/>
    <property type="project" value="UniProtKB-KW"/>
</dbReference>
<keyword evidence="3" id="KW-0645">Protease</keyword>
<comment type="caution">
    <text evidence="8">The sequence shown here is derived from an EMBL/GenBank/DDBJ whole genome shotgun (WGS) entry which is preliminary data.</text>
</comment>
<dbReference type="PANTHER" id="PTHR30237:SF2">
    <property type="entry name" value="MUREIN TETRAPEPTIDE CARBOXYPEPTIDASE"/>
    <property type="match status" value="1"/>
</dbReference>